<reference evidence="8" key="1">
    <citation type="submission" date="2017-05" db="EMBL/GenBank/DDBJ databases">
        <title>Complete and WGS of Bordetella genogroups.</title>
        <authorList>
            <person name="Spilker T."/>
            <person name="Lipuma J."/>
        </authorList>
    </citation>
    <scope>NUCLEOTIDE SEQUENCE [LARGE SCALE GENOMIC DNA]</scope>
    <source>
        <strain evidence="8">AU8256</strain>
    </source>
</reference>
<dbReference type="EMBL" id="NEVT01000009">
    <property type="protein sequence ID" value="OZI69863.1"/>
    <property type="molecule type" value="Genomic_DNA"/>
</dbReference>
<sequence length="591" mass="62277">MACWGEDDGLARATPHPAAGGGRDAGPAAGHDVRLAGHRSADLRPGGAGLQPAAGLYRPAVLRPGDFLRHWQLRRRHPADAHRPAAAAHPAADDCGRRAGGRRGGLVRDPPARRVFRDADAGLRADVLLPGVQPARLDRRRQRSARYSPAGAVAAGPDADAAGFALAVLRFRGDLLPAGVLAAAAGDRFGVRPHAAGHPRERGARHGGGLQHAPVQAGGVRAVGRGDRAGRRLPCPDDGHRATVEYRIPRQRDDPGHDGHRRHRQPVRLAAGRGVLRADGRLAVGAVAALAVAAGHAADRGEPVHAQGAVGPGRAPVAGVAARRRRAGRGGRIVSRAVPPILQATGVVKRYGKFTALAGVDLAVLPRTVHSVIGPNGAGKTTLFHMLTGTVPVSEGRIVFNGRDVTHAPDHVRVRHGIARSFQVTSLFNNLSVRENLRLAVQGAHPSGAFDAWRRPDGPRAHAELVDGILEKLGLQRRADSAAAALSHGQQRRLEVGMALAARPQAIFLDEPTSGMGIDDLDDMKQLIRALAADYTVVLIEHNMNIVMDISDTVTVMQQGRVLVEGKPGEIRNDPRVRAAYLGNMITGGGQ</sequence>
<name>A0A261V9P8_9BORD</name>
<dbReference type="InterPro" id="IPR051120">
    <property type="entry name" value="ABC_AA/LPS_Transport"/>
</dbReference>
<accession>A0A261V9P8</accession>
<protein>
    <recommendedName>
        <fullName evidence="6">ABC transporter domain-containing protein</fullName>
    </recommendedName>
</protein>
<dbReference type="InterPro" id="IPR017871">
    <property type="entry name" value="ABC_transporter-like_CS"/>
</dbReference>
<evidence type="ECO:0000256" key="3">
    <source>
        <dbReference type="ARBA" id="ARBA00022741"/>
    </source>
</evidence>
<feature type="region of interest" description="Disordered" evidence="5">
    <location>
        <begin position="1"/>
        <end position="31"/>
    </location>
</feature>
<dbReference type="Pfam" id="PF12399">
    <property type="entry name" value="BCA_ABC_TP_C"/>
    <property type="match status" value="1"/>
</dbReference>
<evidence type="ECO:0000259" key="6">
    <source>
        <dbReference type="PROSITE" id="PS50893"/>
    </source>
</evidence>
<evidence type="ECO:0000256" key="4">
    <source>
        <dbReference type="ARBA" id="ARBA00022840"/>
    </source>
</evidence>
<keyword evidence="2" id="KW-1003">Cell membrane</keyword>
<feature type="region of interest" description="Disordered" evidence="5">
    <location>
        <begin position="247"/>
        <end position="267"/>
    </location>
</feature>
<dbReference type="CDD" id="cd03219">
    <property type="entry name" value="ABC_Mj1267_LivG_branched"/>
    <property type="match status" value="1"/>
</dbReference>
<dbReference type="GO" id="GO:0005886">
    <property type="term" value="C:plasma membrane"/>
    <property type="evidence" value="ECO:0007669"/>
    <property type="project" value="TreeGrafter"/>
</dbReference>
<keyword evidence="8" id="KW-1185">Reference proteome</keyword>
<proteinExistence type="predicted"/>
<dbReference type="GO" id="GO:0016887">
    <property type="term" value="F:ATP hydrolysis activity"/>
    <property type="evidence" value="ECO:0007669"/>
    <property type="project" value="InterPro"/>
</dbReference>
<dbReference type="PROSITE" id="PS50893">
    <property type="entry name" value="ABC_TRANSPORTER_2"/>
    <property type="match status" value="1"/>
</dbReference>
<feature type="compositionally biased region" description="Basic and acidic residues" evidence="5">
    <location>
        <begin position="247"/>
        <end position="258"/>
    </location>
</feature>
<keyword evidence="3" id="KW-0547">Nucleotide-binding</keyword>
<evidence type="ECO:0000313" key="7">
    <source>
        <dbReference type="EMBL" id="OZI69863.1"/>
    </source>
</evidence>
<organism evidence="7 8">
    <name type="scientific">Bordetella genomosp. 2</name>
    <dbReference type="NCBI Taxonomy" id="1983456"/>
    <lineage>
        <taxon>Bacteria</taxon>
        <taxon>Pseudomonadati</taxon>
        <taxon>Pseudomonadota</taxon>
        <taxon>Betaproteobacteria</taxon>
        <taxon>Burkholderiales</taxon>
        <taxon>Alcaligenaceae</taxon>
        <taxon>Bordetella</taxon>
    </lineage>
</organism>
<dbReference type="InterPro" id="IPR032823">
    <property type="entry name" value="BCA_ABC_TP_C"/>
</dbReference>
<dbReference type="AlphaFoldDB" id="A0A261V9P8"/>
<dbReference type="PANTHER" id="PTHR45772:SF3">
    <property type="entry name" value="ABC TRANSPORTER ATP-BINDING PROTEIN"/>
    <property type="match status" value="1"/>
</dbReference>
<evidence type="ECO:0000313" key="8">
    <source>
        <dbReference type="Proteomes" id="UP000215633"/>
    </source>
</evidence>
<dbReference type="SUPFAM" id="SSF52540">
    <property type="entry name" value="P-loop containing nucleoside triphosphate hydrolases"/>
    <property type="match status" value="1"/>
</dbReference>
<dbReference type="GO" id="GO:0005524">
    <property type="term" value="F:ATP binding"/>
    <property type="evidence" value="ECO:0007669"/>
    <property type="project" value="UniProtKB-KW"/>
</dbReference>
<dbReference type="PROSITE" id="PS00211">
    <property type="entry name" value="ABC_TRANSPORTER_1"/>
    <property type="match status" value="1"/>
</dbReference>
<comment type="caution">
    <text evidence="7">The sequence shown here is derived from an EMBL/GenBank/DDBJ whole genome shotgun (WGS) entry which is preliminary data.</text>
</comment>
<dbReference type="Gene3D" id="3.40.50.300">
    <property type="entry name" value="P-loop containing nucleotide triphosphate hydrolases"/>
    <property type="match status" value="1"/>
</dbReference>
<evidence type="ECO:0000256" key="2">
    <source>
        <dbReference type="ARBA" id="ARBA00022475"/>
    </source>
</evidence>
<keyword evidence="1" id="KW-0813">Transport</keyword>
<dbReference type="PANTHER" id="PTHR45772">
    <property type="entry name" value="CONSERVED COMPONENT OF ABC TRANSPORTER FOR NATURAL AMINO ACIDS-RELATED"/>
    <property type="match status" value="1"/>
</dbReference>
<feature type="region of interest" description="Disordered" evidence="5">
    <location>
        <begin position="80"/>
        <end position="111"/>
    </location>
</feature>
<dbReference type="Proteomes" id="UP000215633">
    <property type="component" value="Unassembled WGS sequence"/>
</dbReference>
<gene>
    <name evidence="7" type="ORF">CAL24_22255</name>
</gene>
<dbReference type="InterPro" id="IPR003593">
    <property type="entry name" value="AAA+_ATPase"/>
</dbReference>
<keyword evidence="2" id="KW-0472">Membrane</keyword>
<feature type="domain" description="ABC transporter" evidence="6">
    <location>
        <begin position="342"/>
        <end position="584"/>
    </location>
</feature>
<dbReference type="SMART" id="SM00382">
    <property type="entry name" value="AAA"/>
    <property type="match status" value="1"/>
</dbReference>
<keyword evidence="4" id="KW-0067">ATP-binding</keyword>
<dbReference type="InterPro" id="IPR003439">
    <property type="entry name" value="ABC_transporter-like_ATP-bd"/>
</dbReference>
<evidence type="ECO:0000256" key="5">
    <source>
        <dbReference type="SAM" id="MobiDB-lite"/>
    </source>
</evidence>
<dbReference type="Pfam" id="PF00005">
    <property type="entry name" value="ABC_tran"/>
    <property type="match status" value="1"/>
</dbReference>
<dbReference type="InterPro" id="IPR027417">
    <property type="entry name" value="P-loop_NTPase"/>
</dbReference>
<evidence type="ECO:0000256" key="1">
    <source>
        <dbReference type="ARBA" id="ARBA00022448"/>
    </source>
</evidence>